<name>A0A256FU84_9HYPH</name>
<feature type="domain" description="Porin opacity type" evidence="2">
    <location>
        <begin position="204"/>
        <end position="307"/>
    </location>
</feature>
<comment type="caution">
    <text evidence="3">The sequence shown here is derived from an EMBL/GenBank/DDBJ whole genome shotgun (WGS) entry which is preliminary data.</text>
</comment>
<comment type="similarity">
    <text evidence="1">Belongs to the opacity porin family.</text>
</comment>
<dbReference type="SUPFAM" id="SSF56925">
    <property type="entry name" value="OMPA-like"/>
    <property type="match status" value="1"/>
</dbReference>
<proteinExistence type="inferred from homology"/>
<dbReference type="Proteomes" id="UP000215590">
    <property type="component" value="Unassembled WGS sequence"/>
</dbReference>
<dbReference type="Pfam" id="PF02462">
    <property type="entry name" value="Opacity"/>
    <property type="match status" value="1"/>
</dbReference>
<dbReference type="AlphaFoldDB" id="A0A256FU84"/>
<dbReference type="GO" id="GO:0015288">
    <property type="term" value="F:porin activity"/>
    <property type="evidence" value="ECO:0007669"/>
    <property type="project" value="InterPro"/>
</dbReference>
<protein>
    <submittedName>
        <fullName evidence="3">Opacity porin family protein</fullName>
    </submittedName>
</protein>
<dbReference type="InterPro" id="IPR003394">
    <property type="entry name" value="Porin_opacity"/>
</dbReference>
<evidence type="ECO:0000256" key="1">
    <source>
        <dbReference type="ARBA" id="ARBA00009830"/>
    </source>
</evidence>
<evidence type="ECO:0000259" key="2">
    <source>
        <dbReference type="Pfam" id="PF02462"/>
    </source>
</evidence>
<keyword evidence="4" id="KW-1185">Reference proteome</keyword>
<accession>A0A256FU84</accession>
<organism evidence="3 4">
    <name type="scientific">Brucella thiophenivorans</name>
    <dbReference type="NCBI Taxonomy" id="571255"/>
    <lineage>
        <taxon>Bacteria</taxon>
        <taxon>Pseudomonadati</taxon>
        <taxon>Pseudomonadota</taxon>
        <taxon>Alphaproteobacteria</taxon>
        <taxon>Hyphomicrobiales</taxon>
        <taxon>Brucellaceae</taxon>
        <taxon>Brucella/Ochrobactrum group</taxon>
        <taxon>Brucella</taxon>
    </lineage>
</organism>
<reference evidence="3 4" key="1">
    <citation type="submission" date="2017-07" db="EMBL/GenBank/DDBJ databases">
        <title>Phylogenetic study on the rhizospheric bacterium Ochrobactrum sp. A44.</title>
        <authorList>
            <person name="Krzyzanowska D.M."/>
            <person name="Ossowicki A."/>
            <person name="Rajewska M."/>
            <person name="Maciag T."/>
            <person name="Kaczynski Z."/>
            <person name="Czerwicka M."/>
            <person name="Jafra S."/>
        </authorList>
    </citation>
    <scope>NUCLEOTIDE SEQUENCE [LARGE SCALE GENOMIC DNA]</scope>
    <source>
        <strain evidence="3 4">DSM 7216</strain>
    </source>
</reference>
<gene>
    <name evidence="3" type="ORF">CEV31_4217</name>
</gene>
<sequence>MLSSALYSKQESETAYFRYRIVRPSVLLSDILWGRGIALNWRILIVGLALCVPQNVYAADNVYNEQYIGPSSEMVRPSFALQITPYIWATGLKGEVSPFGPGPTVGVDRSFSDGRDGLNVAGFVNIWGRYERFVLSANVMYTDTTDSDTYRFPGTSQLPAIDVAGSIDTKQFMGTLQGGYRVLDVPGLTLDALGGIRIWHISNEITASGLGRSESYHESFSWVDPVVGSRMFVNLADRLSLQAQADIGGFSVSSDLTWSVLSTVNYTLTQNLSMSAGYKVLDVDYKHHGHVYDVRFSGPVLGVTYRF</sequence>
<dbReference type="GO" id="GO:0009279">
    <property type="term" value="C:cell outer membrane"/>
    <property type="evidence" value="ECO:0007669"/>
    <property type="project" value="UniProtKB-ARBA"/>
</dbReference>
<dbReference type="EMBL" id="NNRJ01000021">
    <property type="protein sequence ID" value="OYR18384.1"/>
    <property type="molecule type" value="Genomic_DNA"/>
</dbReference>
<dbReference type="InterPro" id="IPR011250">
    <property type="entry name" value="OMP/PagP_B-barrel"/>
</dbReference>
<evidence type="ECO:0000313" key="4">
    <source>
        <dbReference type="Proteomes" id="UP000215590"/>
    </source>
</evidence>
<evidence type="ECO:0000313" key="3">
    <source>
        <dbReference type="EMBL" id="OYR18384.1"/>
    </source>
</evidence>